<dbReference type="InterPro" id="IPR036291">
    <property type="entry name" value="NAD(P)-bd_dom_sf"/>
</dbReference>
<protein>
    <recommendedName>
        <fullName evidence="1">Enoyl reductase (ER) domain-containing protein</fullName>
    </recommendedName>
</protein>
<organism evidence="2 3">
    <name type="scientific">Penicillium atrosanguineum</name>
    <dbReference type="NCBI Taxonomy" id="1132637"/>
    <lineage>
        <taxon>Eukaryota</taxon>
        <taxon>Fungi</taxon>
        <taxon>Dikarya</taxon>
        <taxon>Ascomycota</taxon>
        <taxon>Pezizomycotina</taxon>
        <taxon>Eurotiomycetes</taxon>
        <taxon>Eurotiomycetidae</taxon>
        <taxon>Eurotiales</taxon>
        <taxon>Aspergillaceae</taxon>
        <taxon>Penicillium</taxon>
    </lineage>
</organism>
<gene>
    <name evidence="2" type="ORF">N7476_010230</name>
</gene>
<dbReference type="SMART" id="SM00829">
    <property type="entry name" value="PKS_ER"/>
    <property type="match status" value="1"/>
</dbReference>
<dbReference type="SUPFAM" id="SSF51735">
    <property type="entry name" value="NAD(P)-binding Rossmann-fold domains"/>
    <property type="match status" value="1"/>
</dbReference>
<dbReference type="InterPro" id="IPR052585">
    <property type="entry name" value="Lipid_raft_assoc_Zn_ADH"/>
</dbReference>
<comment type="caution">
    <text evidence="2">The sequence shown here is derived from an EMBL/GenBank/DDBJ whole genome shotgun (WGS) entry which is preliminary data.</text>
</comment>
<reference evidence="2" key="2">
    <citation type="journal article" date="2023" name="IMA Fungus">
        <title>Comparative genomic study of the Penicillium genus elucidates a diverse pangenome and 15 lateral gene transfer events.</title>
        <authorList>
            <person name="Petersen C."/>
            <person name="Sorensen T."/>
            <person name="Nielsen M.R."/>
            <person name="Sondergaard T.E."/>
            <person name="Sorensen J.L."/>
            <person name="Fitzpatrick D.A."/>
            <person name="Frisvad J.C."/>
            <person name="Nielsen K.L."/>
        </authorList>
    </citation>
    <scope>NUCLEOTIDE SEQUENCE</scope>
    <source>
        <strain evidence="2">IBT 21472</strain>
    </source>
</reference>
<dbReference type="Pfam" id="PF08240">
    <property type="entry name" value="ADH_N"/>
    <property type="match status" value="1"/>
</dbReference>
<feature type="domain" description="Enoyl reductase (ER)" evidence="1">
    <location>
        <begin position="9"/>
        <end position="324"/>
    </location>
</feature>
<dbReference type="AlphaFoldDB" id="A0A9W9PPS0"/>
<dbReference type="Gene3D" id="3.90.180.10">
    <property type="entry name" value="Medium-chain alcohol dehydrogenases, catalytic domain"/>
    <property type="match status" value="1"/>
</dbReference>
<evidence type="ECO:0000313" key="3">
    <source>
        <dbReference type="Proteomes" id="UP001147746"/>
    </source>
</evidence>
<dbReference type="PANTHER" id="PTHR43482:SF1">
    <property type="entry name" value="PROTEIN AST1-RELATED"/>
    <property type="match status" value="1"/>
</dbReference>
<dbReference type="Proteomes" id="UP001147746">
    <property type="component" value="Unassembled WGS sequence"/>
</dbReference>
<reference evidence="2" key="1">
    <citation type="submission" date="2022-12" db="EMBL/GenBank/DDBJ databases">
        <authorList>
            <person name="Petersen C."/>
        </authorList>
    </citation>
    <scope>NUCLEOTIDE SEQUENCE</scope>
    <source>
        <strain evidence="2">IBT 21472</strain>
    </source>
</reference>
<name>A0A9W9PPS0_9EURO</name>
<dbReference type="InterPro" id="IPR020843">
    <property type="entry name" value="ER"/>
</dbReference>
<dbReference type="InterPro" id="IPR013154">
    <property type="entry name" value="ADH-like_N"/>
</dbReference>
<sequence length="327" mass="34976">MKALRLTRVSPESPTLAVSSFPIPQLKPGYALVRIRYASIQPSDRLNAQGLFPFTRFPIVPGRDYSGTVVDIADKSEQSRSWIGKNVYGTSGSGLSFQIDGTHSQYCLIPQAALIEMPASLSFIQAATVGVPFTTAQICLQRAQVKESDVVLVLGATGAVGSAAVQMARAMGCKQVLTAARHGDLNPDIVLSSSNHAAVLEGIAALTDGRGVDVVIDTVGDLALMSVAVEQLALKGRYSWITAPKGDVSKRLSFDVFQAYRKELSLLGCNSAAPPVEDTAEYLRSMSGWIDQGLLGVQKESEFRVVKLDDAIEAGYKKPGKVVIDME</sequence>
<dbReference type="Gene3D" id="3.40.50.720">
    <property type="entry name" value="NAD(P)-binding Rossmann-like Domain"/>
    <property type="match status" value="1"/>
</dbReference>
<dbReference type="PANTHER" id="PTHR43482">
    <property type="entry name" value="PROTEIN AST1-RELATED"/>
    <property type="match status" value="1"/>
</dbReference>
<dbReference type="Pfam" id="PF00107">
    <property type="entry name" value="ADH_zinc_N"/>
    <property type="match status" value="1"/>
</dbReference>
<evidence type="ECO:0000259" key="1">
    <source>
        <dbReference type="SMART" id="SM00829"/>
    </source>
</evidence>
<dbReference type="SUPFAM" id="SSF50129">
    <property type="entry name" value="GroES-like"/>
    <property type="match status" value="1"/>
</dbReference>
<dbReference type="EMBL" id="JAPZBO010000009">
    <property type="protein sequence ID" value="KAJ5303431.1"/>
    <property type="molecule type" value="Genomic_DNA"/>
</dbReference>
<proteinExistence type="predicted"/>
<dbReference type="GO" id="GO:0016491">
    <property type="term" value="F:oxidoreductase activity"/>
    <property type="evidence" value="ECO:0007669"/>
    <property type="project" value="InterPro"/>
</dbReference>
<keyword evidence="3" id="KW-1185">Reference proteome</keyword>
<accession>A0A9W9PPS0</accession>
<evidence type="ECO:0000313" key="2">
    <source>
        <dbReference type="EMBL" id="KAJ5303431.1"/>
    </source>
</evidence>
<dbReference type="InterPro" id="IPR013149">
    <property type="entry name" value="ADH-like_C"/>
</dbReference>
<dbReference type="InterPro" id="IPR011032">
    <property type="entry name" value="GroES-like_sf"/>
</dbReference>